<dbReference type="Proteomes" id="UP000604046">
    <property type="component" value="Unassembled WGS sequence"/>
</dbReference>
<comment type="caution">
    <text evidence="1">The sequence shown here is derived from an EMBL/GenBank/DDBJ whole genome shotgun (WGS) entry which is preliminary data.</text>
</comment>
<keyword evidence="2" id="KW-1185">Reference proteome</keyword>
<protein>
    <submittedName>
        <fullName evidence="1">Uncharacterized protein</fullName>
    </submittedName>
</protein>
<proteinExistence type="predicted"/>
<dbReference type="AlphaFoldDB" id="A0A812M6D2"/>
<dbReference type="OrthoDB" id="419910at2759"/>
<evidence type="ECO:0000313" key="1">
    <source>
        <dbReference type="EMBL" id="CAE7259158.1"/>
    </source>
</evidence>
<name>A0A812M6D2_9DINO</name>
<reference evidence="1" key="1">
    <citation type="submission" date="2021-02" db="EMBL/GenBank/DDBJ databases">
        <authorList>
            <person name="Dougan E. K."/>
            <person name="Rhodes N."/>
            <person name="Thang M."/>
            <person name="Chan C."/>
        </authorList>
    </citation>
    <scope>NUCLEOTIDE SEQUENCE</scope>
</reference>
<gene>
    <name evidence="1" type="ORF">SNAT2548_LOCUS13505</name>
</gene>
<accession>A0A812M6D2</accession>
<dbReference type="EMBL" id="CAJNDS010001424">
    <property type="protein sequence ID" value="CAE7259158.1"/>
    <property type="molecule type" value="Genomic_DNA"/>
</dbReference>
<organism evidence="1 2">
    <name type="scientific">Symbiodinium natans</name>
    <dbReference type="NCBI Taxonomy" id="878477"/>
    <lineage>
        <taxon>Eukaryota</taxon>
        <taxon>Sar</taxon>
        <taxon>Alveolata</taxon>
        <taxon>Dinophyceae</taxon>
        <taxon>Suessiales</taxon>
        <taxon>Symbiodiniaceae</taxon>
        <taxon>Symbiodinium</taxon>
    </lineage>
</organism>
<evidence type="ECO:0000313" key="2">
    <source>
        <dbReference type="Proteomes" id="UP000604046"/>
    </source>
</evidence>
<sequence length="314" mass="34986">MTVKTSGDWVSQVHGGSVAVSSVGVQKQNQSNRSRISSSSCSSARDSALQIYQPKDSMKDLKAFADVFAEHLRIVIGCLSQSDKDLAVAAGVMQNFMVELVGAAQVVLFKLATTACSTLENLPSLLWAARSDQDTQLKASIAEVHDSMAALRKETQAIRNDYIDLLQQVQYLGHCTQVTMDQSIINFLPEPAEDENGNLECTLHSTPEFNDQQHESQKYLDVTLTHLTDMCKLLEECSDFWLMLHHAELQLRKLEKESKYFCDGDIPDMPQKKSRETPPSVQGFCEHVRSFCGFYCGVPPVQKIKVPVARIPTR</sequence>